<organism evidence="2 3">
    <name type="scientific">Microbulbifer donghaiensis</name>
    <dbReference type="NCBI Taxonomy" id="494016"/>
    <lineage>
        <taxon>Bacteria</taxon>
        <taxon>Pseudomonadati</taxon>
        <taxon>Pseudomonadota</taxon>
        <taxon>Gammaproteobacteria</taxon>
        <taxon>Cellvibrionales</taxon>
        <taxon>Microbulbiferaceae</taxon>
        <taxon>Microbulbifer</taxon>
    </lineage>
</organism>
<reference evidence="3" key="1">
    <citation type="submission" date="2016-11" db="EMBL/GenBank/DDBJ databases">
        <authorList>
            <person name="Varghese N."/>
            <person name="Submissions S."/>
        </authorList>
    </citation>
    <scope>NUCLEOTIDE SEQUENCE [LARGE SCALE GENOMIC DNA]</scope>
    <source>
        <strain evidence="3">CGMCC 1.7063</strain>
    </source>
</reference>
<evidence type="ECO:0000256" key="1">
    <source>
        <dbReference type="SAM" id="Phobius"/>
    </source>
</evidence>
<keyword evidence="3" id="KW-1185">Reference proteome</keyword>
<feature type="transmembrane region" description="Helical" evidence="1">
    <location>
        <begin position="15"/>
        <end position="35"/>
    </location>
</feature>
<dbReference type="STRING" id="494016.SAMN04487965_0728"/>
<keyword evidence="1" id="KW-0812">Transmembrane</keyword>
<dbReference type="RefSeq" id="WP_073274520.1">
    <property type="nucleotide sequence ID" value="NZ_FQVA01000001.1"/>
</dbReference>
<gene>
    <name evidence="2" type="ORF">SAMN04487965_0728</name>
</gene>
<name>A0A1M4WM90_9GAMM</name>
<keyword evidence="1" id="KW-1133">Transmembrane helix</keyword>
<keyword evidence="1" id="KW-0472">Membrane</keyword>
<accession>A0A1M4WM90</accession>
<proteinExistence type="predicted"/>
<dbReference type="Pfam" id="PF16137">
    <property type="entry name" value="DUF4845"/>
    <property type="match status" value="1"/>
</dbReference>
<sequence>MSGNIRSSLRGQRGMSYWSLIFYISGFALIILFASKLAPGYVDAMHVENGLKDLAEKGNIRDMNRGEIVRDLQTYFMLNNVRGEPTKSVQVIRGAEGMLVSIDYELRQPLIHNIDVVMKFNKQLNTAKPELCCEPLVDLEQYRKRD</sequence>
<protein>
    <recommendedName>
        <fullName evidence="4">DUF4845 domain-containing protein</fullName>
    </recommendedName>
</protein>
<evidence type="ECO:0000313" key="3">
    <source>
        <dbReference type="Proteomes" id="UP000184170"/>
    </source>
</evidence>
<evidence type="ECO:0008006" key="4">
    <source>
        <dbReference type="Google" id="ProtNLM"/>
    </source>
</evidence>
<dbReference type="InterPro" id="IPR032314">
    <property type="entry name" value="DUF4845"/>
</dbReference>
<evidence type="ECO:0000313" key="2">
    <source>
        <dbReference type="EMBL" id="SHE82421.1"/>
    </source>
</evidence>
<dbReference type="OrthoDB" id="6367393at2"/>
<dbReference type="AlphaFoldDB" id="A0A1M4WM90"/>
<dbReference type="Proteomes" id="UP000184170">
    <property type="component" value="Unassembled WGS sequence"/>
</dbReference>
<dbReference type="EMBL" id="FQVA01000001">
    <property type="protein sequence ID" value="SHE82421.1"/>
    <property type="molecule type" value="Genomic_DNA"/>
</dbReference>